<name>A0ACC2JAG2_9PEZI</name>
<proteinExistence type="predicted"/>
<dbReference type="EMBL" id="JAPUUL010003008">
    <property type="protein sequence ID" value="KAJ8124460.1"/>
    <property type="molecule type" value="Genomic_DNA"/>
</dbReference>
<organism evidence="1 2">
    <name type="scientific">Lasiodiplodia mahajangana</name>
    <dbReference type="NCBI Taxonomy" id="1108764"/>
    <lineage>
        <taxon>Eukaryota</taxon>
        <taxon>Fungi</taxon>
        <taxon>Dikarya</taxon>
        <taxon>Ascomycota</taxon>
        <taxon>Pezizomycotina</taxon>
        <taxon>Dothideomycetes</taxon>
        <taxon>Dothideomycetes incertae sedis</taxon>
        <taxon>Botryosphaeriales</taxon>
        <taxon>Botryosphaeriaceae</taxon>
        <taxon>Lasiodiplodia</taxon>
    </lineage>
</organism>
<dbReference type="Proteomes" id="UP001153332">
    <property type="component" value="Unassembled WGS sequence"/>
</dbReference>
<sequence length="990" mass="107849">MGVDEGYEQAQLDLAASPRNYDLSSYESKLLLNLVEATPFEDQSIVSESQFPLALSRRQSYSTPYPPVHSDAAILLPRANSDASLYTPMRRRSLMTPGVATRPVPADLIIPPEIQTRHGLVTTLSRADSPDSMGAGLLSVPHPSFDPSLLPRAHTPCETEYQQTGAFKHGTLRITNGSPAITPAWEASDDGLRAKSSTTTMRQGNYFDDENQVNEKRNGTASDSQRPISSYFIPAPPVTTISDQGFALDFLPELKLSLSPFSINGIEPSPELQTTSKHTAIEDELFEDGLPEFDAEILNLRLDHDTKPLASSSSVPLEEGKQKGINRSDSGIAVSPTPGTSHKPLCKADSGYSSSVSIRSLSSKRNGQQEFSNPKNLEPISPQAPTFENTSQSDKIPTRTNSTTTGSLDPEFQTPSHDEPPPPVPEKDNHPGAQQTVTVAPDDSSAMVRDSSLAPNRAPANEGTQPSRHSAVGLNDPPTPTSTLNINTTRKPGRLHRLLSGARVPLGGYATHAPEKGVAVSTAPQVAQQKLHEHAGVPSNPVENYLESIGAAKDGHKSATVSKTSTNLDQNQAVREDSGSNPRTNQDKTRGFKSNFHINSISSKLTRVASSVMAKNPIHKKSILTRMKLDDEDMTSSELGTPTTAARGTSQWNQGGIENMESVSQPSTSGKDRYGRSAMNTGRSNSLSVVGGSDAKIYDGTRHSSLIGQSEQHTIAFQKPSFQSQYLVSKTPPPVSMKTRNIGPLRVPPPIRPRSTPPARSGAPTLSRKPSREGVQSYPPYNYPMNVNHATVPQPSSQENFYAYSAAQIQAYLNQPPHMLRNTAMRPSSAQYNPGGYRDFAGIANSKHSATPSWEPQYDHSRRNSLASQTSQRSAISNTQPWAHYVPYDQPTLRHRSSYDGHSFQTQQGYGQDNGPYPSLPLTGGHTYVSDPLRGQPMLSQSRQYQQHARYVSRGHLRHHSLDQYGYPTPYRVLHSYNSPAYRGVPIWSG</sequence>
<accession>A0ACC2JAG2</accession>
<reference evidence="1" key="1">
    <citation type="submission" date="2022-12" db="EMBL/GenBank/DDBJ databases">
        <title>Genome Sequence of Lasiodiplodia mahajangana.</title>
        <authorList>
            <person name="Buettner E."/>
        </authorList>
    </citation>
    <scope>NUCLEOTIDE SEQUENCE</scope>
    <source>
        <strain evidence="1">VT137</strain>
    </source>
</reference>
<protein>
    <submittedName>
        <fullName evidence="1">Uncharacterized protein</fullName>
    </submittedName>
</protein>
<gene>
    <name evidence="1" type="ORF">O1611_g9180</name>
</gene>
<evidence type="ECO:0000313" key="1">
    <source>
        <dbReference type="EMBL" id="KAJ8124460.1"/>
    </source>
</evidence>
<evidence type="ECO:0000313" key="2">
    <source>
        <dbReference type="Proteomes" id="UP001153332"/>
    </source>
</evidence>
<keyword evidence="2" id="KW-1185">Reference proteome</keyword>
<comment type="caution">
    <text evidence="1">The sequence shown here is derived from an EMBL/GenBank/DDBJ whole genome shotgun (WGS) entry which is preliminary data.</text>
</comment>